<feature type="transmembrane region" description="Helical" evidence="5">
    <location>
        <begin position="32"/>
        <end position="59"/>
    </location>
</feature>
<organism evidence="7 8">
    <name type="scientific">Falsiroseomonas bella</name>
    <dbReference type="NCBI Taxonomy" id="2184016"/>
    <lineage>
        <taxon>Bacteria</taxon>
        <taxon>Pseudomonadati</taxon>
        <taxon>Pseudomonadota</taxon>
        <taxon>Alphaproteobacteria</taxon>
        <taxon>Acetobacterales</taxon>
        <taxon>Roseomonadaceae</taxon>
        <taxon>Falsiroseomonas</taxon>
    </lineage>
</organism>
<evidence type="ECO:0000259" key="6">
    <source>
        <dbReference type="Pfam" id="PF13664"/>
    </source>
</evidence>
<keyword evidence="3 5" id="KW-1133">Transmembrane helix</keyword>
<gene>
    <name evidence="7" type="ORF">DFH01_05145</name>
</gene>
<dbReference type="Proteomes" id="UP000245765">
    <property type="component" value="Unassembled WGS sequence"/>
</dbReference>
<proteinExistence type="predicted"/>
<accession>A0A317FM33</accession>
<keyword evidence="2 5" id="KW-0812">Transmembrane</keyword>
<dbReference type="InterPro" id="IPR025423">
    <property type="entry name" value="TMEM205-like"/>
</dbReference>
<evidence type="ECO:0000256" key="1">
    <source>
        <dbReference type="ARBA" id="ARBA00004370"/>
    </source>
</evidence>
<comment type="subcellular location">
    <subcellularLocation>
        <location evidence="1">Membrane</location>
    </subcellularLocation>
</comment>
<feature type="transmembrane region" description="Helical" evidence="5">
    <location>
        <begin position="147"/>
        <end position="167"/>
    </location>
</feature>
<evidence type="ECO:0000256" key="2">
    <source>
        <dbReference type="ARBA" id="ARBA00022692"/>
    </source>
</evidence>
<evidence type="ECO:0000256" key="3">
    <source>
        <dbReference type="ARBA" id="ARBA00022989"/>
    </source>
</evidence>
<comment type="caution">
    <text evidence="7">The sequence shown here is derived from an EMBL/GenBank/DDBJ whole genome shotgun (WGS) entry which is preliminary data.</text>
</comment>
<dbReference type="Pfam" id="PF13664">
    <property type="entry name" value="DUF4149"/>
    <property type="match status" value="1"/>
</dbReference>
<evidence type="ECO:0000313" key="7">
    <source>
        <dbReference type="EMBL" id="PWS38656.1"/>
    </source>
</evidence>
<evidence type="ECO:0000256" key="4">
    <source>
        <dbReference type="ARBA" id="ARBA00023136"/>
    </source>
</evidence>
<reference evidence="8" key="1">
    <citation type="submission" date="2018-05" db="EMBL/GenBank/DDBJ databases">
        <authorList>
            <person name="Du Z."/>
            <person name="Wang X."/>
        </authorList>
    </citation>
    <scope>NUCLEOTIDE SEQUENCE [LARGE SCALE GENOMIC DNA]</scope>
    <source>
        <strain evidence="8">CQN31</strain>
    </source>
</reference>
<feature type="transmembrane region" description="Helical" evidence="5">
    <location>
        <begin position="79"/>
        <end position="97"/>
    </location>
</feature>
<feature type="transmembrane region" description="Helical" evidence="5">
    <location>
        <begin position="103"/>
        <end position="119"/>
    </location>
</feature>
<dbReference type="EMBL" id="QGNA01000001">
    <property type="protein sequence ID" value="PWS38656.1"/>
    <property type="molecule type" value="Genomic_DNA"/>
</dbReference>
<evidence type="ECO:0000313" key="8">
    <source>
        <dbReference type="Proteomes" id="UP000245765"/>
    </source>
</evidence>
<evidence type="ECO:0000256" key="5">
    <source>
        <dbReference type="SAM" id="Phobius"/>
    </source>
</evidence>
<feature type="domain" description="TMEM205-like" evidence="6">
    <location>
        <begin position="40"/>
        <end position="130"/>
    </location>
</feature>
<name>A0A317FM33_9PROT</name>
<keyword evidence="4 5" id="KW-0472">Membrane</keyword>
<sequence>MPRPHPGPPPPHCAGGRRADLVATTSEPPVSALALIALFAAALLFGGMAFFAALVAPVVFRALPPEPAGRFLRSLFPRYYVWVAACAGAAAVALFPLSKPDSGIMAVIAGVAVWLRQVLMPRINALSDAAKAGDAAAQRAFDRAHRLSVWANLLQMIGAATVLVGFVL</sequence>
<keyword evidence="8" id="KW-1185">Reference proteome</keyword>
<protein>
    <submittedName>
        <fullName evidence="7">DUF4149 domain-containing protein</fullName>
    </submittedName>
</protein>
<dbReference type="AlphaFoldDB" id="A0A317FM33"/>
<dbReference type="GO" id="GO:0016020">
    <property type="term" value="C:membrane"/>
    <property type="evidence" value="ECO:0007669"/>
    <property type="project" value="UniProtKB-SubCell"/>
</dbReference>